<accession>A0A4Q7EGM6</accession>
<evidence type="ECO:0000313" key="1">
    <source>
        <dbReference type="EMBL" id="RZM82128.1"/>
    </source>
</evidence>
<proteinExistence type="predicted"/>
<sequence length="79" mass="8440">MPGFYAVTIHRIMPNDCHEATSAQAVAATGMVEKGMGLKYVKAAVSAVPDLVRRCRRPGGCTMLSPQQYHPSRTGGIPP</sequence>
<dbReference type="AlphaFoldDB" id="A0A4Q7EGM6"/>
<dbReference type="RefSeq" id="WP_130199304.1">
    <property type="nucleotide sequence ID" value="NZ_QVFV01000001.1"/>
</dbReference>
<name>A0A4Q7EGM6_9CYAN</name>
<protein>
    <submittedName>
        <fullName evidence="1">Uncharacterized protein</fullName>
    </submittedName>
</protein>
<dbReference type="EMBL" id="QVFV01000001">
    <property type="protein sequence ID" value="RZM82128.1"/>
    <property type="molecule type" value="Genomic_DNA"/>
</dbReference>
<gene>
    <name evidence="1" type="ORF">DYY88_02395</name>
</gene>
<comment type="caution">
    <text evidence="1">The sequence shown here is derived from an EMBL/GenBank/DDBJ whole genome shotgun (WGS) entry which is preliminary data.</text>
</comment>
<reference evidence="1 2" key="1">
    <citation type="submission" date="2018-11" db="EMBL/GenBank/DDBJ databases">
        <title>Whole genome sequencing of an environmental sample.</title>
        <authorList>
            <person name="Sarangi A.N."/>
            <person name="Singh D."/>
            <person name="Tripathy S."/>
        </authorList>
    </citation>
    <scope>NUCLEOTIDE SEQUENCE [LARGE SCALE GENOMIC DNA]</scope>
    <source>
        <strain evidence="1 2">Lakshadweep</strain>
    </source>
</reference>
<evidence type="ECO:0000313" key="2">
    <source>
        <dbReference type="Proteomes" id="UP000292459"/>
    </source>
</evidence>
<keyword evidence="2" id="KW-1185">Reference proteome</keyword>
<organism evidence="1 2">
    <name type="scientific">Leptolyngbya iicbica LK</name>
    <dbReference type="NCBI Taxonomy" id="2294035"/>
    <lineage>
        <taxon>Bacteria</taxon>
        <taxon>Bacillati</taxon>
        <taxon>Cyanobacteriota</taxon>
        <taxon>Cyanophyceae</taxon>
        <taxon>Leptolyngbyales</taxon>
        <taxon>Leptolyngbyaceae</taxon>
        <taxon>Leptolyngbya group</taxon>
        <taxon>Leptolyngbya</taxon>
        <taxon>Leptolyngbya iicbica</taxon>
    </lineage>
</organism>
<dbReference type="Proteomes" id="UP000292459">
    <property type="component" value="Unassembled WGS sequence"/>
</dbReference>